<dbReference type="EMBL" id="CM037619">
    <property type="protein sequence ID" value="KAH8007293.1"/>
    <property type="molecule type" value="Genomic_DNA"/>
</dbReference>
<sequence>MYDICPKLDVISGTSKAIVLCFRLHFTKDNITNNTAAATVRQVVTVVFERVVAEDECYKDVIEQPIGILGNSNRRSVSTLKPCAKDAYMLFQDLCQLVNADAPYWLVGMTEMTRTFGLELLESVLNDFPQVFLQHQEFSFLLKERVCPLVIKLFSPNIKFRQGSSTSSSPAPVEKPYFPICMRLLRVVSVLIKQFYSLLVTECEIFLSLLVKFLDADKPQWLRAVAVESIHRLCVQPQLLRSFCQSYDMKQHSTKVFRDIVNALGSFIQSLFLVPNTGNASTATSQTGGSVPGGTASTQTNPGMLGMGGGVTVLPAFEYRGTWIPILSVSAQGSAKATYLEMLDKVEPPTIPEGYAMSVAFHCLLDLVRGITNMIEEELGQVETDGEMTTPDAQSSPTHSSDLQDLGSTSDQTDKETVSRAVWEEMVNACWCGLLAALSLLLDASTDEAATENILKAELTMAALCGRLGLVTSRDAFITAICKSSLPPHYALTVLNTTTTSLSSKSYSIQGQNVQMISPSSESHQQVVAVGQPLALQPQGTVMLTSKNIQCMRTLLSLAHCHGAVLGTSWQLVLATLQHLVWILGLKPGVGGALKPGRAVEGPSTVLTTAVMTDLPVISNILSRLFESSQYLDDVSLHHLINALCSLSLEAMDMAYGNNKEPSLFAVAKLLETGLVNMHRIEILWRPLTGHLLEVCQHPNARMREWGAEALTSLIKTGLSFNHDPALSQNQRLQLLLLNPLKELSNINHPDIRLKQLECVLQILQSQGDSLGSGWPLVLGVMGAIRNDQGESLIRTAFQCLQLVVTDFLPTMPCTCLQIVVDVAGSFGLHNQELNISLTSIGLLWNISDYFFQRGEIIEKELNKEEAVLQKQAEEKGVTLNRPFHPAPPFDCLWLCLYAKLGELCVDPRPAVRKSAGQTLFSTVGAHGTLLQHSTWHTVIWKVLFHLLDRVRESSTTADKEKIESGGGNILIHHSRDTAEKQWAETWVLTLAGVARIFNTRRYLLQSLGDFSQAWDVLLDHIQSAALSKNNEVSLAALKSFQEILQIVSPIRETDKPDTPPAINVPVPVLIGTVTATGFGRSFMRTDSIGERIGRYNATEPPVAICVGSESMQIMYPAIFDQLLAFVEFSCKPPQYGQLETKHIANAKYNQAEWVALNYVPFAERSLEVVVDLYQKTACHKAVVNERVLQNIIKSLADCKAVPFLCITTVLSRSKRSAMISHMFIFVVLCAVPHGAVHAYAYGFGMEKKGSPLFKKCSKCRLKMAKNVGHSNWFLYLSANVRGETLSGLMSVFILFSICKTDLFARQHASSGKFDSMWPELASTFENFLFTKSSPPDNLSIQEFQRNESIDVEVVQLISTEILPYANFIPKEFVGQIMTMLNKGSIHSQSSSFTEAEIDIRMREEFSKMCFETLLQFSFSNKVTTPQEGYISRMALSVLLKRSQDVLYRYIEDERLSGKCPLPRQQVTEIIFVLKAVSTLIDSLKKTQPENVDANTWAQVIALYPTLVECITCSSSEVCSALKEALVPFKDFMHPPASKVQNGES</sequence>
<reference evidence="1" key="1">
    <citation type="submission" date="2021-08" db="EMBL/GenBank/DDBJ databases">
        <title>The first chromosome-level gecko genome reveals the dynamic sex chromosomes of Neotropical dwarf geckos (Sphaerodactylidae: Sphaerodactylus).</title>
        <authorList>
            <person name="Pinto B.J."/>
            <person name="Keating S.E."/>
            <person name="Gamble T."/>
        </authorList>
    </citation>
    <scope>NUCLEOTIDE SEQUENCE</scope>
    <source>
        <strain evidence="1">TG3544</strain>
    </source>
</reference>
<keyword evidence="2" id="KW-1185">Reference proteome</keyword>
<organism evidence="1 2">
    <name type="scientific">Sphaerodactylus townsendi</name>
    <dbReference type="NCBI Taxonomy" id="933632"/>
    <lineage>
        <taxon>Eukaryota</taxon>
        <taxon>Metazoa</taxon>
        <taxon>Chordata</taxon>
        <taxon>Craniata</taxon>
        <taxon>Vertebrata</taxon>
        <taxon>Euteleostomi</taxon>
        <taxon>Lepidosauria</taxon>
        <taxon>Squamata</taxon>
        <taxon>Bifurcata</taxon>
        <taxon>Gekkota</taxon>
        <taxon>Sphaerodactylidae</taxon>
        <taxon>Sphaerodactylus</taxon>
    </lineage>
</organism>
<gene>
    <name evidence="1" type="primary">MON2</name>
    <name evidence="1" type="ORF">K3G42_019574</name>
</gene>
<evidence type="ECO:0000313" key="1">
    <source>
        <dbReference type="EMBL" id="KAH8007293.1"/>
    </source>
</evidence>
<proteinExistence type="predicted"/>
<accession>A0ACB8FP93</accession>
<dbReference type="Proteomes" id="UP000827872">
    <property type="component" value="Linkage Group LG06"/>
</dbReference>
<comment type="caution">
    <text evidence="1">The sequence shown here is derived from an EMBL/GenBank/DDBJ whole genome shotgun (WGS) entry which is preliminary data.</text>
</comment>
<evidence type="ECO:0000313" key="2">
    <source>
        <dbReference type="Proteomes" id="UP000827872"/>
    </source>
</evidence>
<protein>
    <submittedName>
        <fullName evidence="1">Endocytosis and vacuole integrity protein</fullName>
    </submittedName>
</protein>
<name>A0ACB8FP93_9SAUR</name>